<dbReference type="EMBL" id="JACSDY010000014">
    <property type="protein sequence ID" value="KAF7409118.1"/>
    <property type="molecule type" value="Genomic_DNA"/>
</dbReference>
<dbReference type="AlphaFoldDB" id="A0A834KLX9"/>
<evidence type="ECO:0000313" key="1">
    <source>
        <dbReference type="EMBL" id="KAF7409118.1"/>
    </source>
</evidence>
<name>A0A834KLX9_VESPE</name>
<sequence length="101" mass="11717">MPFKELVKHVTHWQFITLVPLIKRTHIPIEAINKGKVDICNAFFFTLDSISISISSTSSSSSSSRVQGQTGRQRRIVVDLKKLRERKRYKISRLLDYEILN</sequence>
<organism evidence="1 2">
    <name type="scientific">Vespula pensylvanica</name>
    <name type="common">Western yellow jacket</name>
    <name type="synonym">Wasp</name>
    <dbReference type="NCBI Taxonomy" id="30213"/>
    <lineage>
        <taxon>Eukaryota</taxon>
        <taxon>Metazoa</taxon>
        <taxon>Ecdysozoa</taxon>
        <taxon>Arthropoda</taxon>
        <taxon>Hexapoda</taxon>
        <taxon>Insecta</taxon>
        <taxon>Pterygota</taxon>
        <taxon>Neoptera</taxon>
        <taxon>Endopterygota</taxon>
        <taxon>Hymenoptera</taxon>
        <taxon>Apocrita</taxon>
        <taxon>Aculeata</taxon>
        <taxon>Vespoidea</taxon>
        <taxon>Vespidae</taxon>
        <taxon>Vespinae</taxon>
        <taxon>Vespula</taxon>
    </lineage>
</organism>
<reference evidence="1" key="1">
    <citation type="journal article" date="2020" name="G3 (Bethesda)">
        <title>High-Quality Assemblies for Three Invasive Social Wasps from the &lt;i&gt;Vespula&lt;/i&gt; Genus.</title>
        <authorList>
            <person name="Harrop T.W.R."/>
            <person name="Guhlin J."/>
            <person name="McLaughlin G.M."/>
            <person name="Permina E."/>
            <person name="Stockwell P."/>
            <person name="Gilligan J."/>
            <person name="Le Lec M.F."/>
            <person name="Gruber M.A.M."/>
            <person name="Quinn O."/>
            <person name="Lovegrove M."/>
            <person name="Duncan E.J."/>
            <person name="Remnant E.J."/>
            <person name="Van Eeckhoven J."/>
            <person name="Graham B."/>
            <person name="Knapp R.A."/>
            <person name="Langford K.W."/>
            <person name="Kronenberg Z."/>
            <person name="Press M.O."/>
            <person name="Eacker S.M."/>
            <person name="Wilson-Rankin E.E."/>
            <person name="Purcell J."/>
            <person name="Lester P.J."/>
            <person name="Dearden P.K."/>
        </authorList>
    </citation>
    <scope>NUCLEOTIDE SEQUENCE</scope>
    <source>
        <strain evidence="1">Volc-1</strain>
    </source>
</reference>
<accession>A0A834KLX9</accession>
<gene>
    <name evidence="1" type="ORF">H0235_013970</name>
</gene>
<dbReference type="Proteomes" id="UP000600918">
    <property type="component" value="Unassembled WGS sequence"/>
</dbReference>
<proteinExistence type="predicted"/>
<protein>
    <submittedName>
        <fullName evidence="1">Uncharacterized protein</fullName>
    </submittedName>
</protein>
<comment type="caution">
    <text evidence="1">The sequence shown here is derived from an EMBL/GenBank/DDBJ whole genome shotgun (WGS) entry which is preliminary data.</text>
</comment>
<keyword evidence="2" id="KW-1185">Reference proteome</keyword>
<evidence type="ECO:0000313" key="2">
    <source>
        <dbReference type="Proteomes" id="UP000600918"/>
    </source>
</evidence>